<dbReference type="Proteomes" id="UP000606870">
    <property type="component" value="Unassembled WGS sequence"/>
</dbReference>
<dbReference type="Pfam" id="PF09424">
    <property type="entry name" value="YqeY"/>
    <property type="match status" value="1"/>
</dbReference>
<dbReference type="Gene3D" id="1.10.1510.10">
    <property type="entry name" value="Uncharacterised protein YqeY/AIM41 PF09424, N-terminal domain"/>
    <property type="match status" value="1"/>
</dbReference>
<dbReference type="EMBL" id="JACOGK010000016">
    <property type="protein sequence ID" value="MBC3536898.1"/>
    <property type="molecule type" value="Genomic_DNA"/>
</dbReference>
<comment type="caution">
    <text evidence="1">The sequence shown here is derived from an EMBL/GenBank/DDBJ whole genome shotgun (WGS) entry which is preliminary data.</text>
</comment>
<dbReference type="RefSeq" id="WP_186503052.1">
    <property type="nucleotide sequence ID" value="NZ_JACOGK010000016.1"/>
</dbReference>
<evidence type="ECO:0000313" key="2">
    <source>
        <dbReference type="Proteomes" id="UP000606870"/>
    </source>
</evidence>
<accession>A0ABR6VHX3</accession>
<dbReference type="PANTHER" id="PTHR28055">
    <property type="entry name" value="ALTERED INHERITANCE OF MITOCHONDRIA PROTEIN 41, MITOCHONDRIAL"/>
    <property type="match status" value="1"/>
</dbReference>
<dbReference type="Gene3D" id="1.10.10.410">
    <property type="match status" value="1"/>
</dbReference>
<protein>
    <submittedName>
        <fullName evidence="1">GatB/YqeY domain-containing protein</fullName>
    </submittedName>
</protein>
<reference evidence="1 2" key="1">
    <citation type="submission" date="2020-08" db="EMBL/GenBank/DDBJ databases">
        <authorList>
            <person name="Liu C."/>
            <person name="Sun Q."/>
        </authorList>
    </citation>
    <scope>NUCLEOTIDE SEQUENCE [LARGE SCALE GENOMIC DNA]</scope>
    <source>
        <strain evidence="1 2">NSJ-59</strain>
    </source>
</reference>
<dbReference type="PANTHER" id="PTHR28055:SF1">
    <property type="entry name" value="ALTERED INHERITANCE OF MITOCHONDRIA PROTEIN 41, MITOCHONDRIAL"/>
    <property type="match status" value="1"/>
</dbReference>
<gene>
    <name evidence="1" type="ORF">H8J70_06510</name>
</gene>
<dbReference type="InterPro" id="IPR003789">
    <property type="entry name" value="Asn/Gln_tRNA_amidoTrase-B-like"/>
</dbReference>
<dbReference type="InterPro" id="IPR042184">
    <property type="entry name" value="YqeY/Aim41_N"/>
</dbReference>
<sequence>MSLKDQLLQDMKEAMKAKEAGKTQLSVIRMVRSSIRNTEIDGKCVLDDAGVGVVIAKEMKQRKESLAEFEKASRSDLIEQTQAEIAVLEKYMPKQLTPEEVAQIVRNAISGQDVASLKMGDVMKLVMPQVKGKADGKLVSQTVKEILQGK</sequence>
<evidence type="ECO:0000313" key="1">
    <source>
        <dbReference type="EMBL" id="MBC3536898.1"/>
    </source>
</evidence>
<proteinExistence type="predicted"/>
<dbReference type="SUPFAM" id="SSF89095">
    <property type="entry name" value="GatB/YqeY motif"/>
    <property type="match status" value="1"/>
</dbReference>
<name>A0ABR6VHX3_9FIRM</name>
<dbReference type="InterPro" id="IPR023168">
    <property type="entry name" value="GatB_Yqey_C_2"/>
</dbReference>
<dbReference type="InterPro" id="IPR019004">
    <property type="entry name" value="YqeY/Aim41"/>
</dbReference>
<keyword evidence="2" id="KW-1185">Reference proteome</keyword>
<organism evidence="1 2">
    <name type="scientific">Megasphaera hominis</name>
    <dbReference type="NCBI Taxonomy" id="159836"/>
    <lineage>
        <taxon>Bacteria</taxon>
        <taxon>Bacillati</taxon>
        <taxon>Bacillota</taxon>
        <taxon>Negativicutes</taxon>
        <taxon>Veillonellales</taxon>
        <taxon>Veillonellaceae</taxon>
        <taxon>Megasphaera</taxon>
    </lineage>
</organism>